<name>A0A9P6XH97_RHIOR</name>
<gene>
    <name evidence="1" type="ORF">G6F64_002305</name>
</gene>
<dbReference type="EMBL" id="JAANQT010000198">
    <property type="protein sequence ID" value="KAG1313386.1"/>
    <property type="molecule type" value="Genomic_DNA"/>
</dbReference>
<dbReference type="SUPFAM" id="SSF52047">
    <property type="entry name" value="RNI-like"/>
    <property type="match status" value="2"/>
</dbReference>
<dbReference type="OrthoDB" id="2234898at2759"/>
<dbReference type="AlphaFoldDB" id="A0A9P6XH97"/>
<keyword evidence="2" id="KW-1185">Reference proteome</keyword>
<evidence type="ECO:0000313" key="1">
    <source>
        <dbReference type="EMBL" id="KAG1313386.1"/>
    </source>
</evidence>
<comment type="caution">
    <text evidence="1">The sequence shown here is derived from an EMBL/GenBank/DDBJ whole genome shotgun (WGS) entry which is preliminary data.</text>
</comment>
<dbReference type="InterPro" id="IPR032675">
    <property type="entry name" value="LRR_dom_sf"/>
</dbReference>
<reference evidence="1" key="1">
    <citation type="journal article" date="2020" name="Microb. Genom.">
        <title>Genetic diversity of clinical and environmental Mucorales isolates obtained from an investigation of mucormycosis cases among solid organ transplant recipients.</title>
        <authorList>
            <person name="Nguyen M.H."/>
            <person name="Kaul D."/>
            <person name="Muto C."/>
            <person name="Cheng S.J."/>
            <person name="Richter R.A."/>
            <person name="Bruno V.M."/>
            <person name="Liu G."/>
            <person name="Beyhan S."/>
            <person name="Sundermann A.J."/>
            <person name="Mounaud S."/>
            <person name="Pasculle A.W."/>
            <person name="Nierman W.C."/>
            <person name="Driscoll E."/>
            <person name="Cumbie R."/>
            <person name="Clancy C.J."/>
            <person name="Dupont C.L."/>
        </authorList>
    </citation>
    <scope>NUCLEOTIDE SEQUENCE</scope>
    <source>
        <strain evidence="1">GL11</strain>
    </source>
</reference>
<dbReference type="Proteomes" id="UP000716291">
    <property type="component" value="Unassembled WGS sequence"/>
</dbReference>
<evidence type="ECO:0008006" key="3">
    <source>
        <dbReference type="Google" id="ProtNLM"/>
    </source>
</evidence>
<dbReference type="SUPFAM" id="SSF81383">
    <property type="entry name" value="F-box domain"/>
    <property type="match status" value="1"/>
</dbReference>
<accession>A0A9P6XH97</accession>
<dbReference type="InterPro" id="IPR036047">
    <property type="entry name" value="F-box-like_dom_sf"/>
</dbReference>
<evidence type="ECO:0000313" key="2">
    <source>
        <dbReference type="Proteomes" id="UP000716291"/>
    </source>
</evidence>
<protein>
    <recommendedName>
        <fullName evidence="3">F-box domain-containing protein</fullName>
    </recommendedName>
</protein>
<proteinExistence type="predicted"/>
<sequence>MVPFTSNFPLELFDKICFYLTKKQKAVCQSVCQDWKVLFAASQYRHVQIIGQRQFQSFFPSLLTCGYYIKTLSIQDVCISSNQFNSLPTLSPFLYSLRLIHVQPIEPISDQVFKEWKYLKCLDQDIIHQITSYPTLLSHLSIHLNPSQPLNPTFHSNLNHLIIRSGIISVRQLNLIHQACPTLQELCLIDVCLEPCFEHETTAAVHLQILKVENAEGLNAEWLEYFALKYPNLKEICLWKHIDQPTLSPDSLQKHWRAVAQFGHRCHQLKSIHLLNLPVNQWLFQALDSAGTELEKIGLGDMTEHTSDALTALVRSRQQVTHLTLWGWPSLCIPGMMEHMVHLVGCCSHRLVSFEFSMQFSGIRNSPFPLTALLSSSSTLKQLDLGCIQTVSIPTHQHLTLNKLVLRDSCFRNQLFQDLTHLVPNLVHLKLDSCTLIDQAHQEIKIHLPHHSLQSLHISSIRPPSNHYHMKVLREVKFFNVLTHKQNIYELMDYEGHRPTRYARLEPDLVTGPCASIQCAVLGELLIAGFLIN</sequence>
<organism evidence="1 2">
    <name type="scientific">Rhizopus oryzae</name>
    <name type="common">Mucormycosis agent</name>
    <name type="synonym">Rhizopus arrhizus var. delemar</name>
    <dbReference type="NCBI Taxonomy" id="64495"/>
    <lineage>
        <taxon>Eukaryota</taxon>
        <taxon>Fungi</taxon>
        <taxon>Fungi incertae sedis</taxon>
        <taxon>Mucoromycota</taxon>
        <taxon>Mucoromycotina</taxon>
        <taxon>Mucoromycetes</taxon>
        <taxon>Mucorales</taxon>
        <taxon>Mucorineae</taxon>
        <taxon>Rhizopodaceae</taxon>
        <taxon>Rhizopus</taxon>
    </lineage>
</organism>
<dbReference type="Gene3D" id="3.80.10.10">
    <property type="entry name" value="Ribonuclease Inhibitor"/>
    <property type="match status" value="1"/>
</dbReference>